<name>A0A8E0QIN9_9EURO</name>
<gene>
    <name evidence="5" type="ORF">Aud_000807</name>
</gene>
<reference evidence="5" key="2">
    <citation type="submission" date="2021-01" db="EMBL/GenBank/DDBJ databases">
        <title>Pan-genome distribution and transcriptional activeness of fungal secondary metabolism genes in Aspergillus section Fumigati.</title>
        <authorList>
            <person name="Takahashi H."/>
            <person name="Umemura M."/>
            <person name="Ninomiya A."/>
            <person name="Kusuya Y."/>
            <person name="Urayama S."/>
            <person name="Shimizu M."/>
            <person name="Watanabe A."/>
            <person name="Kamei K."/>
            <person name="Yaguchi T."/>
            <person name="Hagiwara D."/>
        </authorList>
    </citation>
    <scope>NUCLEOTIDE SEQUENCE</scope>
    <source>
        <strain evidence="5">IFM 46973</strain>
    </source>
</reference>
<feature type="repeat" description="ANK" evidence="3">
    <location>
        <begin position="1528"/>
        <end position="1552"/>
    </location>
</feature>
<dbReference type="InterPro" id="IPR050889">
    <property type="entry name" value="Dendritic_Spine_Reg/Scaffold"/>
</dbReference>
<evidence type="ECO:0000256" key="3">
    <source>
        <dbReference type="PROSITE-ProRule" id="PRU00023"/>
    </source>
</evidence>
<feature type="domain" description="NACHT" evidence="4">
    <location>
        <begin position="600"/>
        <end position="757"/>
    </location>
</feature>
<dbReference type="SUPFAM" id="SSF53474">
    <property type="entry name" value="alpha/beta-Hydrolases"/>
    <property type="match status" value="1"/>
</dbReference>
<dbReference type="PROSITE" id="PS50297">
    <property type="entry name" value="ANK_REP_REGION"/>
    <property type="match status" value="5"/>
</dbReference>
<dbReference type="InterPro" id="IPR002110">
    <property type="entry name" value="Ankyrin_rpt"/>
</dbReference>
<dbReference type="EMBL" id="BBXM02000001">
    <property type="protein sequence ID" value="GIC84980.1"/>
    <property type="molecule type" value="Genomic_DNA"/>
</dbReference>
<feature type="repeat" description="ANK" evidence="3">
    <location>
        <begin position="1460"/>
        <end position="1493"/>
    </location>
</feature>
<dbReference type="Proteomes" id="UP000036893">
    <property type="component" value="Unassembled WGS sequence"/>
</dbReference>
<dbReference type="Gene3D" id="3.40.50.300">
    <property type="entry name" value="P-loop containing nucleotide triphosphate hydrolases"/>
    <property type="match status" value="1"/>
</dbReference>
<feature type="repeat" description="ANK" evidence="3">
    <location>
        <begin position="1292"/>
        <end position="1314"/>
    </location>
</feature>
<dbReference type="RefSeq" id="XP_043142246.1">
    <property type="nucleotide sequence ID" value="XM_043286311.1"/>
</dbReference>
<dbReference type="PROSITE" id="PS50837">
    <property type="entry name" value="NACHT"/>
    <property type="match status" value="1"/>
</dbReference>
<dbReference type="SMART" id="SM00248">
    <property type="entry name" value="ANK"/>
    <property type="match status" value="15"/>
</dbReference>
<dbReference type="Pfam" id="PF12796">
    <property type="entry name" value="Ank_2"/>
    <property type="match status" value="4"/>
</dbReference>
<dbReference type="GeneID" id="66988283"/>
<dbReference type="PROSITE" id="PS50088">
    <property type="entry name" value="ANK_REPEAT"/>
    <property type="match status" value="6"/>
</dbReference>
<dbReference type="InterPro" id="IPR007111">
    <property type="entry name" value="NACHT_NTPase"/>
</dbReference>
<proteinExistence type="predicted"/>
<dbReference type="Pfam" id="PF00023">
    <property type="entry name" value="Ank"/>
    <property type="match status" value="2"/>
</dbReference>
<dbReference type="Pfam" id="PF24883">
    <property type="entry name" value="NPHP3_N"/>
    <property type="match status" value="2"/>
</dbReference>
<keyword evidence="1" id="KW-0677">Repeat</keyword>
<organism evidence="5 6">
    <name type="scientific">Aspergillus udagawae</name>
    <dbReference type="NCBI Taxonomy" id="91492"/>
    <lineage>
        <taxon>Eukaryota</taxon>
        <taxon>Fungi</taxon>
        <taxon>Dikarya</taxon>
        <taxon>Ascomycota</taxon>
        <taxon>Pezizomycotina</taxon>
        <taxon>Eurotiomycetes</taxon>
        <taxon>Eurotiomycetidae</taxon>
        <taxon>Eurotiales</taxon>
        <taxon>Aspergillaceae</taxon>
        <taxon>Aspergillus</taxon>
        <taxon>Aspergillus subgen. Fumigati</taxon>
    </lineage>
</organism>
<reference evidence="5" key="1">
    <citation type="journal article" date="2015" name="Genome Announc.">
        <title>Draft Genome Sequence of the Pathogenic Filamentous Fungus Aspergillus udagawae Strain IFM 46973T.</title>
        <authorList>
            <person name="Kusuya Y."/>
            <person name="Takahashi-Nakaguchi A."/>
            <person name="Takahashi H."/>
            <person name="Yaguchi T."/>
        </authorList>
    </citation>
    <scope>NUCLEOTIDE SEQUENCE</scope>
    <source>
        <strain evidence="5">IFM 46973</strain>
    </source>
</reference>
<accession>A0A8E0QIN9</accession>
<evidence type="ECO:0000313" key="5">
    <source>
        <dbReference type="EMBL" id="GIC84980.1"/>
    </source>
</evidence>
<feature type="repeat" description="ANK" evidence="3">
    <location>
        <begin position="1258"/>
        <end position="1291"/>
    </location>
</feature>
<dbReference type="InterPro" id="IPR036770">
    <property type="entry name" value="Ankyrin_rpt-contain_sf"/>
</dbReference>
<sequence length="1622" mass="183055">MSSKKLVKPLGFTEIRGGGPTPVADIVLVHGLGGHPEDTWTYLSNTTTHSRRSRRRRFFGRERRENTTPVRPKIFWPRELLAQDVQNCRIFTYGYDSDVFNFLGSVNRTNLYQHATDLLVALTDQRRETVLKQSQDSQYKPDLRSVYQCTHGIVFLGTPHRGSDWASLAKNLAVFALGKANTRSLRSLEVDSAELQRLMDNFSVMLKADKVKVCSFVESLGMTGIPGFSGKVVEDFSSRIGDAAEISQTLHADHRNMCKYSGPEDANYQKVLAVLKGFVREIETQTRSVTTTSGSHETMFVELQSAIASIEPPQFDKILSDSKQEITIDSRSYGDLNSGQFVWVFDNLDFKEWQRSRSQQVLWISGPPECRLREVSSNLVHRAKENAGTADRMMLCFFCSFAAREESIATVFVHTLLDQILRCLPMEKRTERIRKFLHFILAKKIKQKGGLGESQENTSRTIDTFLKDLITDPANDLWSALETVLFTETERELTIIVDGLDKVTNLMEEFIEQLRKFIELVQESMPKAKVLLTSQPLSKIKDLLIGFPFIEYDKERKECLSSLHFNNTRYGKISGEHKGSFEWLWTHEQYTNWSTADNSRLLYVQGKPGSGKSTLTKYFSEQVLKHEAAGDDPSVTPVVAKFFYSYREGELQRSHYSMFRSILYHILMQEEAFFYHRFQELYRAQNHCQGRIVWDYSSLQEALKSLEDYQTRKQLYLIIDAIDESDDSDRYKVLDLLIKLSSRARRCVLKIFVASRPVEGLELGGFHNSIKLQDETKFDISIFANSFLEGRNLRRPLTRAIDYVVEKAQGVFLWVRLVGEELQMRVFQSEEQIFMFLHGLPTELESFYGLMLARAKGDALHRVKLLRFVLFAKRPITVDEACHILAVPDRSDAEFLVSDAVFRKRIPDHLYIIQCGGNFLEIRDIDGGKTVQVIHQTAREFLLKHSKNTAGSNSWADRNDAHKHISIICLRYLMFCAICATEDMPTCTSSNLDYWTSEDFQRYTKYLDERPVAVYALQHLSHHLNNCLDDTDVLNIRSQCLGLLTCNMAAAYLLEKRITSYLNTTIIEKNTEQVEAAREFRDEALYAAVCNNFLIATKILLTLGSDVNLKDEHDRSLLSRAAAHGYRDMVALLLSQRNVVANPKDVNRRTPLSLAAERGYAAIVALLVNRTDVTVDSTDTMGRTPLSLAAEQGHTPVVALLADHRNVDPQQRDCYKRTPLSWAADRGHEGAVKLLLGARRLGVTVWKKDAIINMEDDHGWTPLSWAAYKGHVSIVELMLSADGVDVNHAGRNGMTPLALAASRGHTSVVKLMLSVDDVKVNHVDHNGMAPLALAASRGDTSVVELMLSVDDLEVDHKDFRGKTALSYAAGSGHEEVVRLLLSRSLLNVQDIEGWTALSRAAYEGHSGIVEILLAADQIDVDSKDNVGLTALWKASSRGYDIIVRMLLQTQRADVNVKDMDGWGPLAWAAQENHTAVVKLLLAADGIDVDSRDRRGLTPLWWAADRGREPIVHMLLASGKANVHTTDQVGQTPLLRAVWRGHKAVVKLLLATGERAMFDVPERWGRTPLSLAVEGGEEAIVQMLLATGVVDIHRRDAWAQAPLSRAESEGKETLLNMLLAVEM</sequence>
<dbReference type="SUPFAM" id="SSF52540">
    <property type="entry name" value="P-loop containing nucleoside triphosphate hydrolases"/>
    <property type="match status" value="1"/>
</dbReference>
<dbReference type="InterPro" id="IPR027417">
    <property type="entry name" value="P-loop_NTPase"/>
</dbReference>
<evidence type="ECO:0000313" key="6">
    <source>
        <dbReference type="Proteomes" id="UP000036893"/>
    </source>
</evidence>
<feature type="repeat" description="ANK" evidence="3">
    <location>
        <begin position="1360"/>
        <end position="1384"/>
    </location>
</feature>
<protein>
    <recommendedName>
        <fullName evidence="4">NACHT domain-containing protein</fullName>
    </recommendedName>
</protein>
<evidence type="ECO:0000256" key="1">
    <source>
        <dbReference type="ARBA" id="ARBA00022737"/>
    </source>
</evidence>
<dbReference type="InterPro" id="IPR029058">
    <property type="entry name" value="AB_hydrolase_fold"/>
</dbReference>
<dbReference type="InterPro" id="IPR056884">
    <property type="entry name" value="NPHP3-like_N"/>
</dbReference>
<dbReference type="SUPFAM" id="SSF48403">
    <property type="entry name" value="Ankyrin repeat"/>
    <property type="match status" value="2"/>
</dbReference>
<evidence type="ECO:0000259" key="4">
    <source>
        <dbReference type="PROSITE" id="PS50837"/>
    </source>
</evidence>
<evidence type="ECO:0000256" key="2">
    <source>
        <dbReference type="ARBA" id="ARBA00023043"/>
    </source>
</evidence>
<feature type="repeat" description="ANK" evidence="3">
    <location>
        <begin position="1563"/>
        <end position="1588"/>
    </location>
</feature>
<dbReference type="PANTHER" id="PTHR24166:SF48">
    <property type="entry name" value="PROTEIN VAPYRIN"/>
    <property type="match status" value="1"/>
</dbReference>
<comment type="caution">
    <text evidence="5">The sequence shown here is derived from an EMBL/GenBank/DDBJ whole genome shotgun (WGS) entry which is preliminary data.</text>
</comment>
<keyword evidence="2 3" id="KW-0040">ANK repeat</keyword>
<dbReference type="PANTHER" id="PTHR24166">
    <property type="entry name" value="ROLLING PEBBLES, ISOFORM B"/>
    <property type="match status" value="1"/>
</dbReference>
<dbReference type="Gene3D" id="1.25.40.20">
    <property type="entry name" value="Ankyrin repeat-containing domain"/>
    <property type="match status" value="5"/>
</dbReference>